<sequence length="303" mass="34881">MPPPDTRKTLQISMFTFKNGRGLGQQLFEMASLLGISKQIGRVPVITRYADVWDTVTNSVTQYFPVFGMNFEQVDMDPSSLFSVNLNIRFCCKYENPLNLNSLDQQHLLINGVYFQSFKYFDEFRPEIRLALTPPIESAIRAEMQIPDDFRKDLIICVHTKQPVYREMSLSGPSDPVFTRKATDFLVSKYKTEDNRVTVAVLGNDILWAQNLFHDKIGKSNYFSNFNDTNSIADSPEYTVSLFHKFRIDSKRFQALLTVGLSPIDDLAFSRSFCDVFFLSAPTSSIGWWMAYLSKDTVEVYYR</sequence>
<dbReference type="WBParaSite" id="Csp11.Scaffold629.g11791.t1">
    <property type="protein sequence ID" value="Csp11.Scaffold629.g11791.t1"/>
    <property type="gene ID" value="Csp11.Scaffold629.g11791"/>
</dbReference>
<dbReference type="AlphaFoldDB" id="A0A1I7TU27"/>
<organism evidence="1 2">
    <name type="scientific">Caenorhabditis tropicalis</name>
    <dbReference type="NCBI Taxonomy" id="1561998"/>
    <lineage>
        <taxon>Eukaryota</taxon>
        <taxon>Metazoa</taxon>
        <taxon>Ecdysozoa</taxon>
        <taxon>Nematoda</taxon>
        <taxon>Chromadorea</taxon>
        <taxon>Rhabditida</taxon>
        <taxon>Rhabditina</taxon>
        <taxon>Rhabditomorpha</taxon>
        <taxon>Rhabditoidea</taxon>
        <taxon>Rhabditidae</taxon>
        <taxon>Peloderinae</taxon>
        <taxon>Caenorhabditis</taxon>
    </lineage>
</organism>
<keyword evidence="1" id="KW-1185">Reference proteome</keyword>
<dbReference type="PANTHER" id="PTHR22898:SF7">
    <property type="entry name" value="PROTEIN CBG15832"/>
    <property type="match status" value="1"/>
</dbReference>
<evidence type="ECO:0000313" key="1">
    <source>
        <dbReference type="Proteomes" id="UP000095282"/>
    </source>
</evidence>
<evidence type="ECO:0000313" key="2">
    <source>
        <dbReference type="WBParaSite" id="Csp11.Scaffold629.g11791.t1"/>
    </source>
</evidence>
<name>A0A1I7TU27_9PELO</name>
<accession>A0A1I7TU27</accession>
<dbReference type="STRING" id="1561998.A0A1I7TU27"/>
<reference evidence="2" key="1">
    <citation type="submission" date="2016-11" db="UniProtKB">
        <authorList>
            <consortium name="WormBaseParasite"/>
        </authorList>
    </citation>
    <scope>IDENTIFICATION</scope>
</reference>
<dbReference type="InterPro" id="IPR052501">
    <property type="entry name" value="Alpha-1-2_FucT"/>
</dbReference>
<proteinExistence type="predicted"/>
<dbReference type="Proteomes" id="UP000095282">
    <property type="component" value="Unplaced"/>
</dbReference>
<dbReference type="PANTHER" id="PTHR22898">
    <property type="entry name" value="UNCHARACTERIZED GLYCOSOL TRANSFERASE-RELATED"/>
    <property type="match status" value="1"/>
</dbReference>
<protein>
    <submittedName>
        <fullName evidence="2">Glycosyl transferase</fullName>
    </submittedName>
</protein>